<dbReference type="RefSeq" id="WP_090617424.1">
    <property type="nucleotide sequence ID" value="NZ_CP067124.1"/>
</dbReference>
<keyword evidence="2" id="KW-1185">Reference proteome</keyword>
<keyword evidence="1" id="KW-0418">Kinase</keyword>
<dbReference type="EMBL" id="FODE01000059">
    <property type="protein sequence ID" value="SEO28480.1"/>
    <property type="molecule type" value="Genomic_DNA"/>
</dbReference>
<dbReference type="AlphaFoldDB" id="A0A1H8NFT2"/>
<dbReference type="Gene3D" id="3.40.1190.20">
    <property type="match status" value="1"/>
</dbReference>
<accession>A0A1H8NFT2</accession>
<dbReference type="Proteomes" id="UP000199054">
    <property type="component" value="Unassembled WGS sequence"/>
</dbReference>
<dbReference type="GO" id="GO:0016301">
    <property type="term" value="F:kinase activity"/>
    <property type="evidence" value="ECO:0007669"/>
    <property type="project" value="UniProtKB-KW"/>
</dbReference>
<sequence>MNLGTYARRHSRVAIEMADGNPEEHVAAIRGIGPEIDAAVTGCLLEDTALGHGETIACAAGEITRTTVERLPIRPCGTGDLFTGLLAARLAAGVPLAKAAARATAEIHAVLTRTEAAGTEEMRLAGFPFTSPP</sequence>
<protein>
    <submittedName>
        <fullName evidence="1">Pyridoxine kinase</fullName>
    </submittedName>
</protein>
<dbReference type="OrthoDB" id="7216893at2"/>
<dbReference type="STRING" id="34002.SAMN04489859_10598"/>
<name>A0A1H8NFT2_9RHOB</name>
<reference evidence="1 2" key="1">
    <citation type="submission" date="2016-10" db="EMBL/GenBank/DDBJ databases">
        <authorList>
            <person name="de Groot N.N."/>
        </authorList>
    </citation>
    <scope>NUCLEOTIDE SEQUENCE [LARGE SCALE GENOMIC DNA]</scope>
    <source>
        <strain evidence="1 2">DSM 8512</strain>
    </source>
</reference>
<keyword evidence="1" id="KW-0808">Transferase</keyword>
<evidence type="ECO:0000313" key="2">
    <source>
        <dbReference type="Proteomes" id="UP000199054"/>
    </source>
</evidence>
<gene>
    <name evidence="1" type="ORF">SAMN04489859_10598</name>
</gene>
<dbReference type="InterPro" id="IPR029056">
    <property type="entry name" value="Ribokinase-like"/>
</dbReference>
<organism evidence="1 2">
    <name type="scientific">Paracoccus alcaliphilus</name>
    <dbReference type="NCBI Taxonomy" id="34002"/>
    <lineage>
        <taxon>Bacteria</taxon>
        <taxon>Pseudomonadati</taxon>
        <taxon>Pseudomonadota</taxon>
        <taxon>Alphaproteobacteria</taxon>
        <taxon>Rhodobacterales</taxon>
        <taxon>Paracoccaceae</taxon>
        <taxon>Paracoccus</taxon>
    </lineage>
</organism>
<proteinExistence type="predicted"/>
<dbReference type="SUPFAM" id="SSF53613">
    <property type="entry name" value="Ribokinase-like"/>
    <property type="match status" value="1"/>
</dbReference>
<evidence type="ECO:0000313" key="1">
    <source>
        <dbReference type="EMBL" id="SEO28480.1"/>
    </source>
</evidence>